<comment type="caution">
    <text evidence="11">The sequence shown here is derived from an EMBL/GenBank/DDBJ whole genome shotgun (WGS) entry which is preliminary data.</text>
</comment>
<gene>
    <name evidence="11" type="ORF">Cfor_11927</name>
</gene>
<dbReference type="GO" id="GO:0007165">
    <property type="term" value="P:signal transduction"/>
    <property type="evidence" value="ECO:0007669"/>
    <property type="project" value="UniProtKB-KW"/>
</dbReference>
<feature type="transmembrane region" description="Helical" evidence="10">
    <location>
        <begin position="183"/>
        <end position="204"/>
    </location>
</feature>
<comment type="subcellular location">
    <subcellularLocation>
        <location evidence="1">Cell membrane</location>
        <topology evidence="1">Multi-pass membrane protein</topology>
    </subcellularLocation>
</comment>
<dbReference type="GO" id="GO:0005886">
    <property type="term" value="C:plasma membrane"/>
    <property type="evidence" value="ECO:0007669"/>
    <property type="project" value="UniProtKB-SubCell"/>
</dbReference>
<accession>A0A6L2PJQ1</accession>
<reference evidence="12" key="1">
    <citation type="submission" date="2020-01" db="EMBL/GenBank/DDBJ databases">
        <title>Draft genome sequence of the Termite Coptotermes fromosanus.</title>
        <authorList>
            <person name="Itakura S."/>
            <person name="Yosikawa Y."/>
            <person name="Umezawa K."/>
        </authorList>
    </citation>
    <scope>NUCLEOTIDE SEQUENCE [LARGE SCALE GENOMIC DNA]</scope>
</reference>
<keyword evidence="9" id="KW-0807">Transducer</keyword>
<dbReference type="InterPro" id="IPR004117">
    <property type="entry name" value="7tm6_olfct_rcpt"/>
</dbReference>
<dbReference type="InParanoid" id="A0A6L2PJQ1"/>
<sequence length="294" mass="33506">MHGLHNMTSNTRFQVQELTMRLRGGVLSSGLRWSKEQDEIARNTNRQARLLSTMYYAVAVSSVTGLVAISLRTSYNCMCDAKSESLNFLQELPLKAWFPVDMQQTRNYLLIFGFQLVIVIVGPMVNIGTDTFITGLIIHACGEFRVLKKSLRLLKQRALQLQQEDNSFRSQPPPEFVSDLEDVFSFMMFFQFLSISMRICLIIFHITMSDDKGLVQVTYVQILCVSFLQGLPFCWYGSELTYQVTDTPARHRLVQCRPAVSYVAVPALRSPSNFRNSVLQCSRRNCCLAQSLNP</sequence>
<dbReference type="Pfam" id="PF02949">
    <property type="entry name" value="7tm_6"/>
    <property type="match status" value="1"/>
</dbReference>
<evidence type="ECO:0000256" key="9">
    <source>
        <dbReference type="ARBA" id="ARBA00023224"/>
    </source>
</evidence>
<keyword evidence="2" id="KW-1003">Cell membrane</keyword>
<evidence type="ECO:0000256" key="8">
    <source>
        <dbReference type="ARBA" id="ARBA00023170"/>
    </source>
</evidence>
<evidence type="ECO:0000256" key="1">
    <source>
        <dbReference type="ARBA" id="ARBA00004651"/>
    </source>
</evidence>
<evidence type="ECO:0000256" key="7">
    <source>
        <dbReference type="ARBA" id="ARBA00023136"/>
    </source>
</evidence>
<evidence type="ECO:0000256" key="3">
    <source>
        <dbReference type="ARBA" id="ARBA00022606"/>
    </source>
</evidence>
<dbReference type="GO" id="GO:0004984">
    <property type="term" value="F:olfactory receptor activity"/>
    <property type="evidence" value="ECO:0007669"/>
    <property type="project" value="InterPro"/>
</dbReference>
<dbReference type="Proteomes" id="UP000502823">
    <property type="component" value="Unassembled WGS sequence"/>
</dbReference>
<keyword evidence="3" id="KW-0716">Sensory transduction</keyword>
<evidence type="ECO:0000313" key="11">
    <source>
        <dbReference type="EMBL" id="GFG31412.1"/>
    </source>
</evidence>
<dbReference type="PANTHER" id="PTHR21137:SF35">
    <property type="entry name" value="ODORANT RECEPTOR 19A-RELATED"/>
    <property type="match status" value="1"/>
</dbReference>
<evidence type="ECO:0000256" key="4">
    <source>
        <dbReference type="ARBA" id="ARBA00022692"/>
    </source>
</evidence>
<dbReference type="GO" id="GO:0005549">
    <property type="term" value="F:odorant binding"/>
    <property type="evidence" value="ECO:0007669"/>
    <property type="project" value="InterPro"/>
</dbReference>
<keyword evidence="12" id="KW-1185">Reference proteome</keyword>
<evidence type="ECO:0000313" key="12">
    <source>
        <dbReference type="Proteomes" id="UP000502823"/>
    </source>
</evidence>
<evidence type="ECO:0000256" key="2">
    <source>
        <dbReference type="ARBA" id="ARBA00022475"/>
    </source>
</evidence>
<keyword evidence="5" id="KW-0552">Olfaction</keyword>
<dbReference type="AlphaFoldDB" id="A0A6L2PJQ1"/>
<organism evidence="11 12">
    <name type="scientific">Coptotermes formosanus</name>
    <name type="common">Formosan subterranean termite</name>
    <dbReference type="NCBI Taxonomy" id="36987"/>
    <lineage>
        <taxon>Eukaryota</taxon>
        <taxon>Metazoa</taxon>
        <taxon>Ecdysozoa</taxon>
        <taxon>Arthropoda</taxon>
        <taxon>Hexapoda</taxon>
        <taxon>Insecta</taxon>
        <taxon>Pterygota</taxon>
        <taxon>Neoptera</taxon>
        <taxon>Polyneoptera</taxon>
        <taxon>Dictyoptera</taxon>
        <taxon>Blattodea</taxon>
        <taxon>Blattoidea</taxon>
        <taxon>Termitoidae</taxon>
        <taxon>Rhinotermitidae</taxon>
        <taxon>Coptotermes</taxon>
    </lineage>
</organism>
<protein>
    <recommendedName>
        <fullName evidence="13">Odorant receptor</fullName>
    </recommendedName>
</protein>
<keyword evidence="4 10" id="KW-0812">Transmembrane</keyword>
<dbReference type="EMBL" id="BLKM01004458">
    <property type="protein sequence ID" value="GFG31412.1"/>
    <property type="molecule type" value="Genomic_DNA"/>
</dbReference>
<feature type="transmembrane region" description="Helical" evidence="10">
    <location>
        <begin position="108"/>
        <end position="127"/>
    </location>
</feature>
<keyword evidence="7 10" id="KW-0472">Membrane</keyword>
<keyword evidence="8" id="KW-0675">Receptor</keyword>
<feature type="transmembrane region" description="Helical" evidence="10">
    <location>
        <begin position="53"/>
        <end position="71"/>
    </location>
</feature>
<proteinExistence type="predicted"/>
<dbReference type="PANTHER" id="PTHR21137">
    <property type="entry name" value="ODORANT RECEPTOR"/>
    <property type="match status" value="1"/>
</dbReference>
<evidence type="ECO:0000256" key="6">
    <source>
        <dbReference type="ARBA" id="ARBA00022989"/>
    </source>
</evidence>
<evidence type="ECO:0000256" key="5">
    <source>
        <dbReference type="ARBA" id="ARBA00022725"/>
    </source>
</evidence>
<dbReference type="OrthoDB" id="6617147at2759"/>
<keyword evidence="6 10" id="KW-1133">Transmembrane helix</keyword>
<name>A0A6L2PJQ1_COPFO</name>
<evidence type="ECO:0000256" key="10">
    <source>
        <dbReference type="SAM" id="Phobius"/>
    </source>
</evidence>
<evidence type="ECO:0008006" key="13">
    <source>
        <dbReference type="Google" id="ProtNLM"/>
    </source>
</evidence>